<dbReference type="PANTHER" id="PTHR43478:SF3">
    <property type="entry name" value="LYSINE TRANSPORTER LYSW"/>
    <property type="match status" value="1"/>
</dbReference>
<evidence type="ECO:0000313" key="8">
    <source>
        <dbReference type="Proteomes" id="UP000254069"/>
    </source>
</evidence>
<evidence type="ECO:0000256" key="5">
    <source>
        <dbReference type="ARBA" id="ARBA00023136"/>
    </source>
</evidence>
<gene>
    <name evidence="7" type="primary">mleN_1</name>
    <name evidence="7" type="ORF">NCTC10738_00132</name>
</gene>
<evidence type="ECO:0000256" key="4">
    <source>
        <dbReference type="ARBA" id="ARBA00022989"/>
    </source>
</evidence>
<reference evidence="7 8" key="1">
    <citation type="submission" date="2018-06" db="EMBL/GenBank/DDBJ databases">
        <authorList>
            <consortium name="Pathogen Informatics"/>
            <person name="Doyle S."/>
        </authorList>
    </citation>
    <scope>NUCLEOTIDE SEQUENCE [LARGE SCALE GENOMIC DNA]</scope>
    <source>
        <strain evidence="7 8">NCTC10738</strain>
    </source>
</reference>
<dbReference type="GO" id="GO:0005886">
    <property type="term" value="C:plasma membrane"/>
    <property type="evidence" value="ECO:0007669"/>
    <property type="project" value="UniProtKB-SubCell"/>
</dbReference>
<evidence type="ECO:0000256" key="1">
    <source>
        <dbReference type="ARBA" id="ARBA00004651"/>
    </source>
</evidence>
<accession>A0A3G4UL37</accession>
<organism evidence="7 8">
    <name type="scientific">Shewanella algae</name>
    <dbReference type="NCBI Taxonomy" id="38313"/>
    <lineage>
        <taxon>Bacteria</taxon>
        <taxon>Pseudomonadati</taxon>
        <taxon>Pseudomonadota</taxon>
        <taxon>Gammaproteobacteria</taxon>
        <taxon>Alteromonadales</taxon>
        <taxon>Shewanellaceae</taxon>
        <taxon>Shewanella</taxon>
    </lineage>
</organism>
<dbReference type="InterPro" id="IPR018461">
    <property type="entry name" value="Na/H_Antiport_NhaC-like_C"/>
</dbReference>
<keyword evidence="8" id="KW-1185">Reference proteome</keyword>
<keyword evidence="5" id="KW-0472">Membrane</keyword>
<protein>
    <submittedName>
        <fullName evidence="7">Malate-2H(+)/Na(+)-lactate antiporter</fullName>
    </submittedName>
</protein>
<dbReference type="Pfam" id="PF03553">
    <property type="entry name" value="Na_H_antiporter"/>
    <property type="match status" value="1"/>
</dbReference>
<accession>A0A379YL95</accession>
<dbReference type="EMBL" id="UGYO01000001">
    <property type="protein sequence ID" value="SUI46076.1"/>
    <property type="molecule type" value="Genomic_DNA"/>
</dbReference>
<dbReference type="RefSeq" id="WP_028779072.1">
    <property type="nucleotide sequence ID" value="NZ_AP024610.1"/>
</dbReference>
<evidence type="ECO:0000256" key="3">
    <source>
        <dbReference type="ARBA" id="ARBA00022692"/>
    </source>
</evidence>
<comment type="subcellular location">
    <subcellularLocation>
        <location evidence="1">Cell membrane</location>
        <topology evidence="1">Multi-pass membrane protein</topology>
    </subcellularLocation>
</comment>
<keyword evidence="4" id="KW-1133">Transmembrane helix</keyword>
<keyword evidence="2" id="KW-1003">Cell membrane</keyword>
<keyword evidence="3" id="KW-0812">Transmembrane</keyword>
<dbReference type="AlphaFoldDB" id="A0A379YL95"/>
<evidence type="ECO:0000256" key="2">
    <source>
        <dbReference type="ARBA" id="ARBA00022475"/>
    </source>
</evidence>
<feature type="domain" description="Na+/H+ antiporter NhaC-like C-terminal" evidence="6">
    <location>
        <begin position="165"/>
        <end position="491"/>
    </location>
</feature>
<proteinExistence type="predicted"/>
<dbReference type="PANTHER" id="PTHR43478">
    <property type="entry name" value="NA+/H+ ANTIPORTER-RELATED"/>
    <property type="match status" value="1"/>
</dbReference>
<evidence type="ECO:0000259" key="6">
    <source>
        <dbReference type="Pfam" id="PF03553"/>
    </source>
</evidence>
<name>A0A379YL95_9GAMM</name>
<evidence type="ECO:0000313" key="7">
    <source>
        <dbReference type="EMBL" id="SUI46076.1"/>
    </source>
</evidence>
<sequence length="523" mass="55666">MTLTSYADSALSLLPPVVAILLAILTRRVLLSLGLGILIGALLLNQWSVLDTGVYLGQRVLSLVWDDGAFNAWNLYILGFLVLLGMITALITVSGSARAFANWARQHIRNRRDAKLLTMFLGCAVFIDDYFNSLVVGSIARPLTDRYYISRSKLAYLLDSTAAPVCVISPVSSWGAYIIALIGGILTAHGFTETGHLSAFVQMIPMNFYALFALALLLCVTFMELDIGAMRKHELNARKGNLYDESKGLPPGANADLPEAETGQVHGLFLPIGVLVVATFYFMVSSGADALAAESLPFSIIGAFEKTDVGSSLFFGASIGLVVTLLLAFIQKIEAKMILKALTSGARSMLPAIYILMFAWTIAGIIGSLETGKFMASLASGNIPFALLPAVLFILAGLTAFSTGTSWGTFGIMLPIAADMAMGSHSGMMLPMLAAVLSGAVFGDHCSPISDTTILSSTGASCHHIDHVLTQLPYAVLVAVISLGGYIVLGFTESVWLGLASSCVLFMLGLVWLKWQQPKNSAA</sequence>
<dbReference type="Proteomes" id="UP000254069">
    <property type="component" value="Unassembled WGS sequence"/>
</dbReference>